<sequence length="164" mass="18405">MKMDEIIRFCGDVRTVLENMEKRDHSWKTSFYVSTFPSGCCGDTSKILNYLLHQQFGIAPEVISGKYHESEHEGIPCGLSNGNSHAWLMVNDHIIDLTADQFRDCGYNHPAVMITTDSAFHDLFSDRSAGLQPAPGQEDTLAPELMATASKIQDVLRERGWKRG</sequence>
<keyword evidence="1" id="KW-0614">Plasmid</keyword>
<dbReference type="Proteomes" id="UP000502005">
    <property type="component" value="Plasmid pNE1B"/>
</dbReference>
<protein>
    <submittedName>
        <fullName evidence="1">Uncharacterized protein</fullName>
    </submittedName>
</protein>
<organism evidence="1 2">
    <name type="scientific">Pantoea cypripedii</name>
    <name type="common">Pectobacterium cypripedii</name>
    <name type="synonym">Erwinia cypripedii</name>
    <dbReference type="NCBI Taxonomy" id="55209"/>
    <lineage>
        <taxon>Bacteria</taxon>
        <taxon>Pseudomonadati</taxon>
        <taxon>Pseudomonadota</taxon>
        <taxon>Gammaproteobacteria</taxon>
        <taxon>Enterobacterales</taxon>
        <taxon>Erwiniaceae</taxon>
        <taxon>Pantoea</taxon>
    </lineage>
</organism>
<geneLocation type="plasmid" evidence="2">
    <name>pne1b</name>
</geneLocation>
<dbReference type="RefSeq" id="WP_208719337.1">
    <property type="nucleotide sequence ID" value="NZ_CP024770.1"/>
</dbReference>
<name>A0A6B9GCL8_PANCY</name>
<reference evidence="1 2" key="1">
    <citation type="submission" date="2017-11" db="EMBL/GenBank/DDBJ databases">
        <title>Genome sequence of Pantoea cypripedii NE1.</title>
        <authorList>
            <person name="Nascimento F.X."/>
        </authorList>
    </citation>
    <scope>NUCLEOTIDE SEQUENCE [LARGE SCALE GENOMIC DNA]</scope>
    <source>
        <strain evidence="1 2">NE1</strain>
        <plasmid evidence="2">pne1b</plasmid>
    </source>
</reference>
<gene>
    <name evidence="1" type="ORF">CUN67_30115</name>
</gene>
<accession>A0A6B9GCL8</accession>
<dbReference type="AlphaFoldDB" id="A0A6B9GCL8"/>
<proteinExistence type="predicted"/>
<evidence type="ECO:0000313" key="1">
    <source>
        <dbReference type="EMBL" id="QGY33170.1"/>
    </source>
</evidence>
<dbReference type="EMBL" id="CP024770">
    <property type="protein sequence ID" value="QGY33170.1"/>
    <property type="molecule type" value="Genomic_DNA"/>
</dbReference>
<evidence type="ECO:0000313" key="2">
    <source>
        <dbReference type="Proteomes" id="UP000502005"/>
    </source>
</evidence>